<keyword evidence="1" id="KW-0472">Membrane</keyword>
<dbReference type="EMBL" id="SGBC01000002">
    <property type="protein sequence ID" value="RZD16602.1"/>
    <property type="molecule type" value="Genomic_DNA"/>
</dbReference>
<accession>A0A519BH78</accession>
<gene>
    <name evidence="2" type="ORF">EVJ46_06230</name>
</gene>
<protein>
    <submittedName>
        <fullName evidence="2">Uncharacterized protein</fullName>
    </submittedName>
</protein>
<dbReference type="AlphaFoldDB" id="A0A519BH78"/>
<dbReference type="Proteomes" id="UP000316562">
    <property type="component" value="Unassembled WGS sequence"/>
</dbReference>
<keyword evidence="1" id="KW-0812">Transmembrane</keyword>
<sequence length="236" mass="27278">MFGLLLLPLPLIIVILMILGVIFIIKKNRFSATSQQVELNNEIIDNGNGVISKSISLPHSHFGDKFIFLAYKAEVVSEPQIWTETHISSSGGGGYVHPEHGGHVSAPTISSNIIERQRYFVKYSNGNELELRDVISARKGHNIWVIFGGFPEQDKYLIATYNPAIREYLLENLRYKKYLYWTYLQPWWLKPFLLILSTIYVIPAIFLFKKIKWENTVKDNLDYAVDNFIKILQDRN</sequence>
<evidence type="ECO:0000313" key="3">
    <source>
        <dbReference type="Proteomes" id="UP000316562"/>
    </source>
</evidence>
<name>A0A519BH78_ACIG2</name>
<feature type="transmembrane region" description="Helical" evidence="1">
    <location>
        <begin position="187"/>
        <end position="208"/>
    </location>
</feature>
<comment type="caution">
    <text evidence="2">The sequence shown here is derived from an EMBL/GenBank/DDBJ whole genome shotgun (WGS) entry which is preliminary data.</text>
</comment>
<proteinExistence type="predicted"/>
<reference evidence="2 3" key="1">
    <citation type="journal article" date="2019" name="ISME J.">
        <title>Insights into ecological role of a new deltaproteobacterial order Candidatus Acidulodesulfobacterales by metagenomics and metatranscriptomics.</title>
        <authorList>
            <person name="Tan S."/>
            <person name="Liu J."/>
            <person name="Fang Y."/>
            <person name="Hedlund B.P."/>
            <person name="Lian Z.H."/>
            <person name="Huang L.Y."/>
            <person name="Li J.T."/>
            <person name="Huang L.N."/>
            <person name="Li W.J."/>
            <person name="Jiang H.C."/>
            <person name="Dong H.L."/>
            <person name="Shu W.S."/>
        </authorList>
    </citation>
    <scope>NUCLEOTIDE SEQUENCE [LARGE SCALE GENOMIC DNA]</scope>
    <source>
        <strain evidence="2">AP2</strain>
    </source>
</reference>
<evidence type="ECO:0000256" key="1">
    <source>
        <dbReference type="SAM" id="Phobius"/>
    </source>
</evidence>
<evidence type="ECO:0000313" key="2">
    <source>
        <dbReference type="EMBL" id="RZD16602.1"/>
    </source>
</evidence>
<feature type="transmembrane region" description="Helical" evidence="1">
    <location>
        <begin position="6"/>
        <end position="25"/>
    </location>
</feature>
<keyword evidence="1" id="KW-1133">Transmembrane helix</keyword>
<organism evidence="2 3">
    <name type="scientific">Acididesulfobacter guangdongensis</name>
    <dbReference type="NCBI Taxonomy" id="2597225"/>
    <lineage>
        <taxon>Bacteria</taxon>
        <taxon>Deltaproteobacteria</taxon>
        <taxon>Candidatus Acidulodesulfobacterales</taxon>
        <taxon>Candidatus Acididesulfobacter</taxon>
    </lineage>
</organism>